<gene>
    <name evidence="2" type="ORF">EDD57_15116</name>
</gene>
<dbReference type="Pfam" id="PF10901">
    <property type="entry name" value="DUF2690"/>
    <property type="match status" value="1"/>
</dbReference>
<evidence type="ECO:0000313" key="3">
    <source>
        <dbReference type="Proteomes" id="UP000294746"/>
    </source>
</evidence>
<dbReference type="AlphaFoldDB" id="A0A4R2RUC3"/>
<dbReference type="RefSeq" id="WP_424205948.1">
    <property type="nucleotide sequence ID" value="NZ_SLXV01000051.1"/>
</dbReference>
<keyword evidence="1" id="KW-0732">Signal</keyword>
<feature type="chain" id="PRO_5039509442" evidence="1">
    <location>
        <begin position="20"/>
        <end position="157"/>
    </location>
</feature>
<accession>A0A4R2RUC3</accession>
<sequence>MTKKKFLLSLFLLFTGSFTFDLEVFAENHLYDGKNPSYNNCDGSVETKRSSYLKGPDNSNIGIVELRFSNACKTAWARITMFNPIAWPWKANAYVTRNTDGKRFSCESAGGNGEVLNGQTFCYTPMVYNLDPRTSYASGDYYLPNSDAVFQTRTDSY</sequence>
<proteinExistence type="predicted"/>
<feature type="signal peptide" evidence="1">
    <location>
        <begin position="1"/>
        <end position="19"/>
    </location>
</feature>
<comment type="caution">
    <text evidence="2">The sequence shown here is derived from an EMBL/GenBank/DDBJ whole genome shotgun (WGS) entry which is preliminary data.</text>
</comment>
<dbReference type="InterPro" id="IPR021224">
    <property type="entry name" value="DUF2690"/>
</dbReference>
<name>A0A4R2RUC3_9BACL</name>
<reference evidence="2 3" key="1">
    <citation type="submission" date="2019-03" db="EMBL/GenBank/DDBJ databases">
        <title>Genomic Encyclopedia of Type Strains, Phase IV (KMG-IV): sequencing the most valuable type-strain genomes for metagenomic binning, comparative biology and taxonomic classification.</title>
        <authorList>
            <person name="Goeker M."/>
        </authorList>
    </citation>
    <scope>NUCLEOTIDE SEQUENCE [LARGE SCALE GENOMIC DNA]</scope>
    <source>
        <strain evidence="2 3">DSM 46831</strain>
    </source>
</reference>
<evidence type="ECO:0000313" key="2">
    <source>
        <dbReference type="EMBL" id="TCP62735.1"/>
    </source>
</evidence>
<dbReference type="Proteomes" id="UP000294746">
    <property type="component" value="Unassembled WGS sequence"/>
</dbReference>
<dbReference type="EMBL" id="SLXV01000051">
    <property type="protein sequence ID" value="TCP62735.1"/>
    <property type="molecule type" value="Genomic_DNA"/>
</dbReference>
<protein>
    <submittedName>
        <fullName evidence="2">Uncharacterized protein DUF2690</fullName>
    </submittedName>
</protein>
<evidence type="ECO:0000256" key="1">
    <source>
        <dbReference type="SAM" id="SignalP"/>
    </source>
</evidence>
<organism evidence="2 3">
    <name type="scientific">Baia soyae</name>
    <dbReference type="NCBI Taxonomy" id="1544746"/>
    <lineage>
        <taxon>Bacteria</taxon>
        <taxon>Bacillati</taxon>
        <taxon>Bacillota</taxon>
        <taxon>Bacilli</taxon>
        <taxon>Bacillales</taxon>
        <taxon>Thermoactinomycetaceae</taxon>
        <taxon>Baia</taxon>
    </lineage>
</organism>
<keyword evidence="3" id="KW-1185">Reference proteome</keyword>